<feature type="domain" description="HTH tetR-type" evidence="3">
    <location>
        <begin position="6"/>
        <end position="66"/>
    </location>
</feature>
<dbReference type="Pfam" id="PF00440">
    <property type="entry name" value="TetR_N"/>
    <property type="match status" value="1"/>
</dbReference>
<dbReference type="EMBL" id="JAEDXU010000002">
    <property type="protein sequence ID" value="MBP1045620.1"/>
    <property type="molecule type" value="Genomic_DNA"/>
</dbReference>
<gene>
    <name evidence="4" type="ORF">I6N96_04970</name>
</gene>
<comment type="caution">
    <text evidence="4">The sequence shown here is derived from an EMBL/GenBank/DDBJ whole genome shotgun (WGS) entry which is preliminary data.</text>
</comment>
<dbReference type="Gene3D" id="1.10.357.10">
    <property type="entry name" value="Tetracycline Repressor, domain 2"/>
    <property type="match status" value="1"/>
</dbReference>
<evidence type="ECO:0000256" key="1">
    <source>
        <dbReference type="ARBA" id="ARBA00023125"/>
    </source>
</evidence>
<sequence>MVRRKVYTKDQILKASYNIILREGFSGITARNVADKMGISTQPIYLEFKNMEDLKVSLLLQIYGELENHYYSRQATGDPVIDMGLNVVELAKKDRRLFMYLYIDSHGYGDMLRKLSYEKLEKQTQLSEKYQELSEEILADIYEKIWITAAGIATLLATDAIMMTDQEISEALKESIQKYSFS</sequence>
<dbReference type="Proteomes" id="UP000673375">
    <property type="component" value="Unassembled WGS sequence"/>
</dbReference>
<protein>
    <submittedName>
        <fullName evidence="4">TetR/AcrR family transcriptional regulator</fullName>
    </submittedName>
</protein>
<organism evidence="4 5">
    <name type="scientific">Enterococcus larvae</name>
    <dbReference type="NCBI Taxonomy" id="2794352"/>
    <lineage>
        <taxon>Bacteria</taxon>
        <taxon>Bacillati</taxon>
        <taxon>Bacillota</taxon>
        <taxon>Bacilli</taxon>
        <taxon>Lactobacillales</taxon>
        <taxon>Enterococcaceae</taxon>
        <taxon>Enterococcus</taxon>
    </lineage>
</organism>
<evidence type="ECO:0000313" key="5">
    <source>
        <dbReference type="Proteomes" id="UP000673375"/>
    </source>
</evidence>
<accession>A0ABS4CGQ7</accession>
<dbReference type="InterPro" id="IPR009057">
    <property type="entry name" value="Homeodomain-like_sf"/>
</dbReference>
<keyword evidence="1 2" id="KW-0238">DNA-binding</keyword>
<keyword evidence="5" id="KW-1185">Reference proteome</keyword>
<evidence type="ECO:0000313" key="4">
    <source>
        <dbReference type="EMBL" id="MBP1045620.1"/>
    </source>
</evidence>
<dbReference type="PROSITE" id="PS50977">
    <property type="entry name" value="HTH_TETR_2"/>
    <property type="match status" value="1"/>
</dbReference>
<evidence type="ECO:0000259" key="3">
    <source>
        <dbReference type="PROSITE" id="PS50977"/>
    </source>
</evidence>
<evidence type="ECO:0000256" key="2">
    <source>
        <dbReference type="PROSITE-ProRule" id="PRU00335"/>
    </source>
</evidence>
<dbReference type="InterPro" id="IPR001647">
    <property type="entry name" value="HTH_TetR"/>
</dbReference>
<dbReference type="RefSeq" id="WP_209556409.1">
    <property type="nucleotide sequence ID" value="NZ_JAEDXU010000002.1"/>
</dbReference>
<dbReference type="SUPFAM" id="SSF46689">
    <property type="entry name" value="Homeodomain-like"/>
    <property type="match status" value="1"/>
</dbReference>
<reference evidence="4 5" key="1">
    <citation type="submission" date="2020-12" db="EMBL/GenBank/DDBJ databases">
        <title>Vagococcus allomyrinae sp. nov. and Enterococcus lavae sp. nov., isolated from the larvae of Allomyrina dichotoma.</title>
        <authorList>
            <person name="Lee S.D."/>
        </authorList>
    </citation>
    <scope>NUCLEOTIDE SEQUENCE [LARGE SCALE GENOMIC DNA]</scope>
    <source>
        <strain evidence="4 5">BWM-S5</strain>
    </source>
</reference>
<proteinExistence type="predicted"/>
<name>A0ABS4CGQ7_9ENTE</name>
<feature type="DNA-binding region" description="H-T-H motif" evidence="2">
    <location>
        <begin position="29"/>
        <end position="48"/>
    </location>
</feature>